<dbReference type="GO" id="GO:0016491">
    <property type="term" value="F:oxidoreductase activity"/>
    <property type="evidence" value="ECO:0007669"/>
    <property type="project" value="InterPro"/>
</dbReference>
<dbReference type="AlphaFoldDB" id="A0A1C4ZL34"/>
<gene>
    <name evidence="2" type="ORF">GA0070618_5409</name>
</gene>
<dbReference type="InterPro" id="IPR046867">
    <property type="entry name" value="AldOxase/xan_DH_MoCoBD2"/>
</dbReference>
<dbReference type="PANTHER" id="PTHR47495">
    <property type="entry name" value="ALDEHYDE DEHYDROGENASE"/>
    <property type="match status" value="1"/>
</dbReference>
<dbReference type="Proteomes" id="UP000198253">
    <property type="component" value="Chromosome I"/>
</dbReference>
<organism evidence="2 3">
    <name type="scientific">Micromonospora echinospora</name>
    <name type="common">Micromonospora purpurea</name>
    <dbReference type="NCBI Taxonomy" id="1877"/>
    <lineage>
        <taxon>Bacteria</taxon>
        <taxon>Bacillati</taxon>
        <taxon>Actinomycetota</taxon>
        <taxon>Actinomycetes</taxon>
        <taxon>Micromonosporales</taxon>
        <taxon>Micromonosporaceae</taxon>
        <taxon>Micromonospora</taxon>
    </lineage>
</organism>
<dbReference type="EMBL" id="LT607413">
    <property type="protein sequence ID" value="SCF33536.1"/>
    <property type="molecule type" value="Genomic_DNA"/>
</dbReference>
<feature type="domain" description="Aldehyde oxidase/xanthine dehydrogenase second molybdopterin binding" evidence="1">
    <location>
        <begin position="54"/>
        <end position="185"/>
    </location>
</feature>
<keyword evidence="3" id="KW-1185">Reference proteome</keyword>
<proteinExistence type="predicted"/>
<dbReference type="InParanoid" id="A0A1C4ZL34"/>
<protein>
    <submittedName>
        <fullName evidence="2">Molybdopterin-binding domain of aldehyde dehydrogenase</fullName>
    </submittedName>
</protein>
<dbReference type="Gene3D" id="3.30.365.10">
    <property type="entry name" value="Aldehyde oxidase/xanthine dehydrogenase, molybdopterin binding domain"/>
    <property type="match status" value="1"/>
</dbReference>
<evidence type="ECO:0000313" key="2">
    <source>
        <dbReference type="EMBL" id="SCF33536.1"/>
    </source>
</evidence>
<accession>A0A1C4ZL34</accession>
<dbReference type="Pfam" id="PF20256">
    <property type="entry name" value="MoCoBD_2"/>
    <property type="match status" value="1"/>
</dbReference>
<dbReference type="SUPFAM" id="SSF56003">
    <property type="entry name" value="Molybdenum cofactor-binding domain"/>
    <property type="match status" value="1"/>
</dbReference>
<reference evidence="3" key="1">
    <citation type="submission" date="2016-06" db="EMBL/GenBank/DDBJ databases">
        <authorList>
            <person name="Varghese N."/>
            <person name="Submissions Spin"/>
        </authorList>
    </citation>
    <scope>NUCLEOTIDE SEQUENCE [LARGE SCALE GENOMIC DNA]</scope>
    <source>
        <strain evidence="3">DSM 43816</strain>
    </source>
</reference>
<evidence type="ECO:0000259" key="1">
    <source>
        <dbReference type="Pfam" id="PF20256"/>
    </source>
</evidence>
<dbReference type="InterPro" id="IPR052516">
    <property type="entry name" value="N-heterocyclic_Hydroxylase"/>
</dbReference>
<name>A0A1C4ZL34_MICEC</name>
<sequence length="216" mass="21947">MVEPSSRRHFSGYVLAAPILVTAAELAASTTTAGPPSSDGTELLGLNDIMTAAALPTSGLISVEVSQDGTVSFTLPRTRLGQGASTSTATLIAEELSVPRGRVRVTLIDAWPEHVSHQGTAGPDTTMSTYAPLRVAAAVARQRLLEAASAAFGSPVVDLRLKAGVITDGDGRSLDIGALATKAASASTVAVVVELAPREGCTVVGCPATGSTRGRR</sequence>
<dbReference type="PANTHER" id="PTHR47495:SF2">
    <property type="entry name" value="ALDEHYDE DEHYDROGENASE"/>
    <property type="match status" value="1"/>
</dbReference>
<dbReference type="RefSeq" id="WP_197701653.1">
    <property type="nucleotide sequence ID" value="NZ_LT607413.1"/>
</dbReference>
<evidence type="ECO:0000313" key="3">
    <source>
        <dbReference type="Proteomes" id="UP000198253"/>
    </source>
</evidence>
<dbReference type="InterPro" id="IPR037165">
    <property type="entry name" value="AldOxase/xan_DH_Mopterin-bd_sf"/>
</dbReference>